<dbReference type="Pfam" id="PF13347">
    <property type="entry name" value="MFS_2"/>
    <property type="match status" value="1"/>
</dbReference>
<evidence type="ECO:0000313" key="5">
    <source>
        <dbReference type="Proteomes" id="UP000433359"/>
    </source>
</evidence>
<feature type="transmembrane region" description="Helical" evidence="3">
    <location>
        <begin position="192"/>
        <end position="212"/>
    </location>
</feature>
<dbReference type="SUPFAM" id="SSF103473">
    <property type="entry name" value="MFS general substrate transporter"/>
    <property type="match status" value="1"/>
</dbReference>
<feature type="transmembrane region" description="Helical" evidence="3">
    <location>
        <begin position="88"/>
        <end position="108"/>
    </location>
</feature>
<feature type="transmembrane region" description="Helical" evidence="3">
    <location>
        <begin position="51"/>
        <end position="67"/>
    </location>
</feature>
<sequence>MENKSNSGVVYQGKIPGRVKYCFAFGALGKDLIYGMIATFSMIYFTDIIKVAPAFIGTMFFVAKLWDAFNDLFMGMIVDNTRSRWGKFVPWLVIGTLINSFVFVTVFTDFHLSGVSLCVFASVVYVLWGMTYTIMDIPYWSIIPNLTSDPEEREKVSVLPRIFASIGQSLIIAGFGVQIIKGLGGNYIGYHRFALIIAATFIFTMAVCVINLPKKQQNTGTTEKMKFRDIFTVIKKNDQLRWAVLLILLYNVGIQAIMGVATYYFSYVCNNAGMLSAFMISASVAEVVGLLIFPKVTKLLSRKKAFLLACTLPPVGLILLLVVGFVCPSNIPLTAIAGIIVKTGTGLELGCATVFLADVVDYGEYVLGVRNEGVIFSLQTLIVKFTAAFTALAIGFVLELTGYVPNTVQTLATQNSIRILMCIVPALGIILAYVVFKTKYKLNDEFMKKVISKITGSSTSSEQE</sequence>
<feature type="transmembrane region" description="Helical" evidence="3">
    <location>
        <begin position="21"/>
        <end position="45"/>
    </location>
</feature>
<dbReference type="InterPro" id="IPR039672">
    <property type="entry name" value="MFS_2"/>
</dbReference>
<keyword evidence="3" id="KW-0812">Transmembrane</keyword>
<accession>A0A6N7XY80</accession>
<evidence type="ECO:0000256" key="3">
    <source>
        <dbReference type="SAM" id="Phobius"/>
    </source>
</evidence>
<keyword evidence="3" id="KW-1133">Transmembrane helix</keyword>
<feature type="transmembrane region" description="Helical" evidence="3">
    <location>
        <begin position="416"/>
        <end position="436"/>
    </location>
</feature>
<dbReference type="RefSeq" id="WP_021906491.1">
    <property type="nucleotide sequence ID" value="NZ_CAXYLQ010000008.1"/>
</dbReference>
<dbReference type="NCBIfam" id="NF007749">
    <property type="entry name" value="PRK10429.1"/>
    <property type="match status" value="1"/>
</dbReference>
<dbReference type="InterPro" id="IPR001927">
    <property type="entry name" value="Na/Gal_symport"/>
</dbReference>
<feature type="transmembrane region" description="Helical" evidence="3">
    <location>
        <begin position="242"/>
        <end position="266"/>
    </location>
</feature>
<dbReference type="InterPro" id="IPR036259">
    <property type="entry name" value="MFS_trans_sf"/>
</dbReference>
<proteinExistence type="predicted"/>
<dbReference type="GO" id="GO:0008643">
    <property type="term" value="P:carbohydrate transport"/>
    <property type="evidence" value="ECO:0007669"/>
    <property type="project" value="InterPro"/>
</dbReference>
<dbReference type="AlphaFoldDB" id="A0A6N7XY80"/>
<evidence type="ECO:0000256" key="2">
    <source>
        <dbReference type="ARBA" id="ARBA00022847"/>
    </source>
</evidence>
<feature type="transmembrane region" description="Helical" evidence="3">
    <location>
        <begin position="305"/>
        <end position="326"/>
    </location>
</feature>
<feature type="transmembrane region" description="Helical" evidence="3">
    <location>
        <begin position="272"/>
        <end position="293"/>
    </location>
</feature>
<dbReference type="GO" id="GO:0006814">
    <property type="term" value="P:sodium ion transport"/>
    <property type="evidence" value="ECO:0007669"/>
    <property type="project" value="InterPro"/>
</dbReference>
<feature type="transmembrane region" description="Helical" evidence="3">
    <location>
        <begin position="381"/>
        <end position="404"/>
    </location>
</feature>
<dbReference type="GO" id="GO:0005886">
    <property type="term" value="C:plasma membrane"/>
    <property type="evidence" value="ECO:0007669"/>
    <property type="project" value="TreeGrafter"/>
</dbReference>
<dbReference type="CDD" id="cd17332">
    <property type="entry name" value="MFS_MelB_like"/>
    <property type="match status" value="1"/>
</dbReference>
<gene>
    <name evidence="4" type="primary">melB</name>
    <name evidence="4" type="ORF">FYJ25_05245</name>
</gene>
<feature type="transmembrane region" description="Helical" evidence="3">
    <location>
        <begin position="332"/>
        <end position="360"/>
    </location>
</feature>
<feature type="transmembrane region" description="Helical" evidence="3">
    <location>
        <begin position="114"/>
        <end position="137"/>
    </location>
</feature>
<protein>
    <submittedName>
        <fullName evidence="4">Melibiose:sodium transporter MelB</fullName>
    </submittedName>
</protein>
<comment type="caution">
    <text evidence="4">The sequence shown here is derived from an EMBL/GenBank/DDBJ whole genome shotgun (WGS) entry which is preliminary data.</text>
</comment>
<dbReference type="NCBIfam" id="TIGR00792">
    <property type="entry name" value="gph"/>
    <property type="match status" value="1"/>
</dbReference>
<feature type="transmembrane region" description="Helical" evidence="3">
    <location>
        <begin position="158"/>
        <end position="180"/>
    </location>
</feature>
<evidence type="ECO:0000256" key="1">
    <source>
        <dbReference type="ARBA" id="ARBA00022448"/>
    </source>
</evidence>
<evidence type="ECO:0000313" key="4">
    <source>
        <dbReference type="EMBL" id="MSU81779.1"/>
    </source>
</evidence>
<dbReference type="GO" id="GO:0015293">
    <property type="term" value="F:symporter activity"/>
    <property type="evidence" value="ECO:0007669"/>
    <property type="project" value="UniProtKB-KW"/>
</dbReference>
<reference evidence="4 5" key="1">
    <citation type="submission" date="2019-08" db="EMBL/GenBank/DDBJ databases">
        <title>In-depth cultivation of the pig gut microbiome towards novel bacterial diversity and tailored functional studies.</title>
        <authorList>
            <person name="Wylensek D."/>
            <person name="Hitch T.C.A."/>
            <person name="Clavel T."/>
        </authorList>
    </citation>
    <scope>NUCLEOTIDE SEQUENCE [LARGE SCALE GENOMIC DNA]</scope>
    <source>
        <strain evidence="4 5">BSM-383-APC-4H</strain>
    </source>
</reference>
<name>A0A6N7XY80_9FIRM</name>
<dbReference type="EMBL" id="VULP01000007">
    <property type="protein sequence ID" value="MSU81779.1"/>
    <property type="molecule type" value="Genomic_DNA"/>
</dbReference>
<dbReference type="Proteomes" id="UP000433359">
    <property type="component" value="Unassembled WGS sequence"/>
</dbReference>
<dbReference type="PANTHER" id="PTHR11328">
    <property type="entry name" value="MAJOR FACILITATOR SUPERFAMILY DOMAIN-CONTAINING PROTEIN"/>
    <property type="match status" value="1"/>
</dbReference>
<dbReference type="PANTHER" id="PTHR11328:SF36">
    <property type="entry name" value="MELIBIOSE PERMEASE"/>
    <property type="match status" value="1"/>
</dbReference>
<keyword evidence="2" id="KW-0769">Symport</keyword>
<keyword evidence="1" id="KW-0813">Transport</keyword>
<dbReference type="Gene3D" id="1.20.1250.20">
    <property type="entry name" value="MFS general substrate transporter like domains"/>
    <property type="match status" value="2"/>
</dbReference>
<organism evidence="4 5">
    <name type="scientific">Anaerobutyricum soehngenii</name>
    <dbReference type="NCBI Taxonomy" id="105843"/>
    <lineage>
        <taxon>Bacteria</taxon>
        <taxon>Bacillati</taxon>
        <taxon>Bacillota</taxon>
        <taxon>Clostridia</taxon>
        <taxon>Lachnospirales</taxon>
        <taxon>Lachnospiraceae</taxon>
        <taxon>Anaerobutyricum</taxon>
    </lineage>
</organism>
<keyword evidence="3" id="KW-0472">Membrane</keyword>